<accession>A0A5B7CUU6</accession>
<name>A0A5B7CUU6_PORTR</name>
<dbReference type="AlphaFoldDB" id="A0A5B7CUU6"/>
<dbReference type="EMBL" id="VSRR010000293">
    <property type="protein sequence ID" value="MPC13607.1"/>
    <property type="molecule type" value="Genomic_DNA"/>
</dbReference>
<gene>
    <name evidence="1" type="ORF">E2C01_006347</name>
</gene>
<keyword evidence="2" id="KW-1185">Reference proteome</keyword>
<dbReference type="Proteomes" id="UP000324222">
    <property type="component" value="Unassembled WGS sequence"/>
</dbReference>
<organism evidence="1 2">
    <name type="scientific">Portunus trituberculatus</name>
    <name type="common">Swimming crab</name>
    <name type="synonym">Neptunus trituberculatus</name>
    <dbReference type="NCBI Taxonomy" id="210409"/>
    <lineage>
        <taxon>Eukaryota</taxon>
        <taxon>Metazoa</taxon>
        <taxon>Ecdysozoa</taxon>
        <taxon>Arthropoda</taxon>
        <taxon>Crustacea</taxon>
        <taxon>Multicrustacea</taxon>
        <taxon>Malacostraca</taxon>
        <taxon>Eumalacostraca</taxon>
        <taxon>Eucarida</taxon>
        <taxon>Decapoda</taxon>
        <taxon>Pleocyemata</taxon>
        <taxon>Brachyura</taxon>
        <taxon>Eubrachyura</taxon>
        <taxon>Portunoidea</taxon>
        <taxon>Portunidae</taxon>
        <taxon>Portuninae</taxon>
        <taxon>Portunus</taxon>
    </lineage>
</organism>
<sequence length="80" mass="8943">MANGRGIFRAKRGRWHFDHSLSFPLAIGPSQLCLMLLRAEKVPSAQPIDASVAEAETNQIEAALDSVSLFSRLMKERFKE</sequence>
<evidence type="ECO:0000313" key="1">
    <source>
        <dbReference type="EMBL" id="MPC13607.1"/>
    </source>
</evidence>
<reference evidence="1 2" key="1">
    <citation type="submission" date="2019-05" db="EMBL/GenBank/DDBJ databases">
        <title>Another draft genome of Portunus trituberculatus and its Hox gene families provides insights of decapod evolution.</title>
        <authorList>
            <person name="Jeong J.-H."/>
            <person name="Song I."/>
            <person name="Kim S."/>
            <person name="Choi T."/>
            <person name="Kim D."/>
            <person name="Ryu S."/>
            <person name="Kim W."/>
        </authorList>
    </citation>
    <scope>NUCLEOTIDE SEQUENCE [LARGE SCALE GENOMIC DNA]</scope>
    <source>
        <tissue evidence="1">Muscle</tissue>
    </source>
</reference>
<proteinExistence type="predicted"/>
<comment type="caution">
    <text evidence="1">The sequence shown here is derived from an EMBL/GenBank/DDBJ whole genome shotgun (WGS) entry which is preliminary data.</text>
</comment>
<protein>
    <submittedName>
        <fullName evidence="1">Uncharacterized protein</fullName>
    </submittedName>
</protein>
<evidence type="ECO:0000313" key="2">
    <source>
        <dbReference type="Proteomes" id="UP000324222"/>
    </source>
</evidence>